<accession>A0A139X2G8</accession>
<evidence type="ECO:0000313" key="2">
    <source>
        <dbReference type="EMBL" id="KYC38874.1"/>
    </source>
</evidence>
<keyword evidence="3" id="KW-1185">Reference proteome</keyword>
<dbReference type="RefSeq" id="WP_017749797.1">
    <property type="nucleotide sequence ID" value="NZ_KQ976354.1"/>
</dbReference>
<dbReference type="AlphaFoldDB" id="A0A139X2G8"/>
<dbReference type="InterPro" id="IPR013216">
    <property type="entry name" value="Methyltransf_11"/>
</dbReference>
<name>A0A139X2G8_9CYAN</name>
<comment type="caution">
    <text evidence="2">The sequence shown here is derived from an EMBL/GenBank/DDBJ whole genome shotgun (WGS) entry which is preliminary data.</text>
</comment>
<proteinExistence type="predicted"/>
<evidence type="ECO:0000259" key="1">
    <source>
        <dbReference type="Pfam" id="PF08241"/>
    </source>
</evidence>
<dbReference type="EMBL" id="ANNX02000036">
    <property type="protein sequence ID" value="KYC38874.1"/>
    <property type="molecule type" value="Genomic_DNA"/>
</dbReference>
<dbReference type="Gene3D" id="3.40.50.150">
    <property type="entry name" value="Vaccinia Virus protein VP39"/>
    <property type="match status" value="1"/>
</dbReference>
<evidence type="ECO:0000313" key="3">
    <source>
        <dbReference type="Proteomes" id="UP000076925"/>
    </source>
</evidence>
<dbReference type="PANTHER" id="PTHR43591">
    <property type="entry name" value="METHYLTRANSFERASE"/>
    <property type="match status" value="1"/>
</dbReference>
<dbReference type="Proteomes" id="UP000076925">
    <property type="component" value="Unassembled WGS sequence"/>
</dbReference>
<organism evidence="2 3">
    <name type="scientific">Scytonema hofmannii PCC 7110</name>
    <dbReference type="NCBI Taxonomy" id="128403"/>
    <lineage>
        <taxon>Bacteria</taxon>
        <taxon>Bacillati</taxon>
        <taxon>Cyanobacteriota</taxon>
        <taxon>Cyanophyceae</taxon>
        <taxon>Nostocales</taxon>
        <taxon>Scytonemataceae</taxon>
        <taxon>Scytonema</taxon>
    </lineage>
</organism>
<sequence length="268" mass="29995">MTIYDSIGQPYSTTRIPDRRIVNTLINLLNLPEGSTIVDLGAGTGGYSVALADRGFSIYAIEPSLVMQTQAIEHPNIKWVTGYAEAIPLPDNSVDGLISLLTLHHFSDLEKAICEMHRVVKSGAIVLLTFDIRLAEKIWLYDYFPWLWEDALRFLPLQELTDLIQSSTKRRVETIPFLLPHDLSDLFAAAAWRRPQLYLQPEVRAGISSFALANSHFIDPGLKSLAADLSSGQWDAKYGKIRQLTEIDVGYRFIRASSICGSTLTSWL</sequence>
<dbReference type="Pfam" id="PF08241">
    <property type="entry name" value="Methyltransf_11"/>
    <property type="match status" value="1"/>
</dbReference>
<dbReference type="SUPFAM" id="SSF53335">
    <property type="entry name" value="S-adenosyl-L-methionine-dependent methyltransferases"/>
    <property type="match status" value="1"/>
</dbReference>
<gene>
    <name evidence="2" type="ORF">WA1_33210</name>
</gene>
<protein>
    <submittedName>
        <fullName evidence="2">MerR family transcriptional regulator</fullName>
    </submittedName>
</protein>
<reference evidence="2 3" key="1">
    <citation type="journal article" date="2013" name="Genome Biol. Evol.">
        <title>Genomes of Stigonematalean cyanobacteria (subsection V) and the evolution of oxygenic photosynthesis from prokaryotes to plastids.</title>
        <authorList>
            <person name="Dagan T."/>
            <person name="Roettger M."/>
            <person name="Stucken K."/>
            <person name="Landan G."/>
            <person name="Koch R."/>
            <person name="Major P."/>
            <person name="Gould S.B."/>
            <person name="Goremykin V.V."/>
            <person name="Rippka R."/>
            <person name="Tandeau de Marsac N."/>
            <person name="Gugger M."/>
            <person name="Lockhart P.J."/>
            <person name="Allen J.F."/>
            <person name="Brune I."/>
            <person name="Maus I."/>
            <person name="Puhler A."/>
            <person name="Martin W.F."/>
        </authorList>
    </citation>
    <scope>NUCLEOTIDE SEQUENCE [LARGE SCALE GENOMIC DNA]</scope>
    <source>
        <strain evidence="2 3">PCC 7110</strain>
    </source>
</reference>
<dbReference type="STRING" id="128403.WA1_33210"/>
<dbReference type="CDD" id="cd02440">
    <property type="entry name" value="AdoMet_MTases"/>
    <property type="match status" value="1"/>
</dbReference>
<dbReference type="GO" id="GO:0008757">
    <property type="term" value="F:S-adenosylmethionine-dependent methyltransferase activity"/>
    <property type="evidence" value="ECO:0007669"/>
    <property type="project" value="InterPro"/>
</dbReference>
<dbReference type="OrthoDB" id="9791837at2"/>
<dbReference type="InterPro" id="IPR029063">
    <property type="entry name" value="SAM-dependent_MTases_sf"/>
</dbReference>
<feature type="domain" description="Methyltransferase type 11" evidence="1">
    <location>
        <begin position="38"/>
        <end position="127"/>
    </location>
</feature>